<evidence type="ECO:0000256" key="2">
    <source>
        <dbReference type="ARBA" id="ARBA00009347"/>
    </source>
</evidence>
<dbReference type="Proteomes" id="UP000326865">
    <property type="component" value="Unassembled WGS sequence"/>
</dbReference>
<proteinExistence type="inferred from homology"/>
<feature type="domain" description="Acyl-CoA oxidase/dehydrogenase middle" evidence="8">
    <location>
        <begin position="137"/>
        <end position="231"/>
    </location>
</feature>
<keyword evidence="15" id="KW-1185">Reference proteome</keyword>
<evidence type="ECO:0000259" key="9">
    <source>
        <dbReference type="Pfam" id="PF02771"/>
    </source>
</evidence>
<dbReference type="Pfam" id="PF02771">
    <property type="entry name" value="Acyl-CoA_dh_N"/>
    <property type="match status" value="1"/>
</dbReference>
<dbReference type="OrthoDB" id="275197at2157"/>
<dbReference type="EMBL" id="QKKZ01000001">
    <property type="protein sequence ID" value="KAB7515807.1"/>
    <property type="molecule type" value="Genomic_DNA"/>
</dbReference>
<gene>
    <name evidence="10" type="ORF">DM867_01285</name>
    <name evidence="11" type="ORF">DMP03_06360</name>
    <name evidence="12" type="ORF">DP108_01170</name>
</gene>
<dbReference type="InterPro" id="IPR006091">
    <property type="entry name" value="Acyl-CoA_Oxase/DH_mid-dom"/>
</dbReference>
<organism evidence="10 15">
    <name type="scientific">Halosegnis rubeus</name>
    <dbReference type="NCBI Taxonomy" id="2212850"/>
    <lineage>
        <taxon>Archaea</taxon>
        <taxon>Methanobacteriati</taxon>
        <taxon>Methanobacteriota</taxon>
        <taxon>Stenosarchaea group</taxon>
        <taxon>Halobacteria</taxon>
        <taxon>Halobacteriales</taxon>
        <taxon>Natronomonadaceae</taxon>
        <taxon>Halosegnis</taxon>
    </lineage>
</organism>
<evidence type="ECO:0000259" key="7">
    <source>
        <dbReference type="Pfam" id="PF00441"/>
    </source>
</evidence>
<dbReference type="InterPro" id="IPR009075">
    <property type="entry name" value="AcylCo_DH/oxidase_C"/>
</dbReference>
<dbReference type="InterPro" id="IPR037069">
    <property type="entry name" value="AcylCoA_DH/ox_N_sf"/>
</dbReference>
<keyword evidence="3 6" id="KW-0285">Flavoprotein</keyword>
<dbReference type="Pfam" id="PF00441">
    <property type="entry name" value="Acyl-CoA_dh_1"/>
    <property type="match status" value="1"/>
</dbReference>
<evidence type="ECO:0000256" key="5">
    <source>
        <dbReference type="ARBA" id="ARBA00023002"/>
    </source>
</evidence>
<evidence type="ECO:0000256" key="6">
    <source>
        <dbReference type="RuleBase" id="RU362125"/>
    </source>
</evidence>
<comment type="similarity">
    <text evidence="2 6">Belongs to the acyl-CoA dehydrogenase family.</text>
</comment>
<accession>A0A5N5UE75</accession>
<evidence type="ECO:0000313" key="15">
    <source>
        <dbReference type="Proteomes" id="UP000326865"/>
    </source>
</evidence>
<dbReference type="InterPro" id="IPR009100">
    <property type="entry name" value="AcylCoA_DH/oxidase_NM_dom_sf"/>
</dbReference>
<accession>A0A5N5UMM6</accession>
<dbReference type="AlphaFoldDB" id="A0A5N5UB71"/>
<name>A0A5N5UB71_9EURY</name>
<keyword evidence="5 6" id="KW-0560">Oxidoreductase</keyword>
<accession>A0A5N5UB71</accession>
<dbReference type="InterPro" id="IPR046373">
    <property type="entry name" value="Acyl-CoA_Oxase/DH_mid-dom_sf"/>
</dbReference>
<protein>
    <submittedName>
        <fullName evidence="10">Acyl-CoA dehydrogenase</fullName>
    </submittedName>
</protein>
<evidence type="ECO:0000259" key="8">
    <source>
        <dbReference type="Pfam" id="PF02770"/>
    </source>
</evidence>
<dbReference type="CDD" id="cd00567">
    <property type="entry name" value="ACAD"/>
    <property type="match status" value="1"/>
</dbReference>
<dbReference type="Gene3D" id="1.10.540.10">
    <property type="entry name" value="Acyl-CoA dehydrogenase/oxidase, N-terminal domain"/>
    <property type="match status" value="1"/>
</dbReference>
<keyword evidence="4 6" id="KW-0274">FAD</keyword>
<evidence type="ECO:0000256" key="1">
    <source>
        <dbReference type="ARBA" id="ARBA00001974"/>
    </source>
</evidence>
<evidence type="ECO:0000313" key="11">
    <source>
        <dbReference type="EMBL" id="KAB7516978.1"/>
    </source>
</evidence>
<dbReference type="PANTHER" id="PTHR43884">
    <property type="entry name" value="ACYL-COA DEHYDROGENASE"/>
    <property type="match status" value="1"/>
</dbReference>
<dbReference type="EMBL" id="QJOW01000002">
    <property type="protein sequence ID" value="KAB7516978.1"/>
    <property type="molecule type" value="Genomic_DNA"/>
</dbReference>
<evidence type="ECO:0000256" key="3">
    <source>
        <dbReference type="ARBA" id="ARBA00022630"/>
    </source>
</evidence>
<dbReference type="RefSeq" id="WP_152119861.1">
    <property type="nucleotide sequence ID" value="NZ_QJOW01000002.1"/>
</dbReference>
<dbReference type="SUPFAM" id="SSF47203">
    <property type="entry name" value="Acyl-CoA dehydrogenase C-terminal domain-like"/>
    <property type="match status" value="1"/>
</dbReference>
<dbReference type="Gene3D" id="2.40.110.10">
    <property type="entry name" value="Butyryl-CoA Dehydrogenase, subunit A, domain 2"/>
    <property type="match status" value="1"/>
</dbReference>
<evidence type="ECO:0000313" key="14">
    <source>
        <dbReference type="Proteomes" id="UP000326302"/>
    </source>
</evidence>
<evidence type="ECO:0000313" key="10">
    <source>
        <dbReference type="EMBL" id="KAB7515807.1"/>
    </source>
</evidence>
<reference evidence="13 14" key="1">
    <citation type="submission" date="2019-10" db="EMBL/GenBank/DDBJ databases">
        <title>Unraveling microbial dark matter from salterns through culturing: the case of the genus Halosegnis.</title>
        <authorList>
            <person name="Duran-Viseras A."/>
            <person name="Andrei A.-S."/>
            <person name="Vera-Gargallo B."/>
            <person name="Ghai R."/>
            <person name="Sanchez-Porro C."/>
            <person name="Ventosa A."/>
        </authorList>
    </citation>
    <scope>NUCLEOTIDE SEQUENCE [LARGE SCALE GENOMIC DNA]</scope>
    <source>
        <strain evidence="11 14">F17-44</strain>
        <strain evidence="10 15">F18-79</strain>
        <strain evidence="12 13">F19-13</strain>
    </source>
</reference>
<dbReference type="GO" id="GO:0003995">
    <property type="term" value="F:acyl-CoA dehydrogenase activity"/>
    <property type="evidence" value="ECO:0007669"/>
    <property type="project" value="TreeGrafter"/>
</dbReference>
<dbReference type="InterPro" id="IPR013786">
    <property type="entry name" value="AcylCoA_DH/ox_N"/>
</dbReference>
<dbReference type="SUPFAM" id="SSF56645">
    <property type="entry name" value="Acyl-CoA dehydrogenase NM domain-like"/>
    <property type="match status" value="1"/>
</dbReference>
<dbReference type="Pfam" id="PF02770">
    <property type="entry name" value="Acyl-CoA_dh_M"/>
    <property type="match status" value="1"/>
</dbReference>
<dbReference type="PANTHER" id="PTHR43884:SF40">
    <property type="entry name" value="ACYL-COA DEHYDROGENASE"/>
    <property type="match status" value="1"/>
</dbReference>
<comment type="cofactor">
    <cofactor evidence="1 6">
        <name>FAD</name>
        <dbReference type="ChEBI" id="CHEBI:57692"/>
    </cofactor>
</comment>
<feature type="domain" description="Acyl-CoA dehydrogenase/oxidase N-terminal" evidence="9">
    <location>
        <begin position="6"/>
        <end position="133"/>
    </location>
</feature>
<comment type="caution">
    <text evidence="10">The sequence shown here is derived from an EMBL/GenBank/DDBJ whole genome shotgun (WGS) entry which is preliminary data.</text>
</comment>
<dbReference type="GO" id="GO:0050660">
    <property type="term" value="F:flavin adenine dinucleotide binding"/>
    <property type="evidence" value="ECO:0007669"/>
    <property type="project" value="InterPro"/>
</dbReference>
<dbReference type="Proteomes" id="UP000326207">
    <property type="component" value="Unassembled WGS sequence"/>
</dbReference>
<dbReference type="EMBL" id="QMDY01000001">
    <property type="protein sequence ID" value="KAB7519893.1"/>
    <property type="molecule type" value="Genomic_DNA"/>
</dbReference>
<feature type="domain" description="Acyl-CoA dehydrogenase/oxidase C-terminal" evidence="7">
    <location>
        <begin position="246"/>
        <end position="389"/>
    </location>
</feature>
<evidence type="ECO:0000313" key="13">
    <source>
        <dbReference type="Proteomes" id="UP000326207"/>
    </source>
</evidence>
<dbReference type="Proteomes" id="UP000326302">
    <property type="component" value="Unassembled WGS sequence"/>
</dbReference>
<dbReference type="InterPro" id="IPR036250">
    <property type="entry name" value="AcylCo_DH-like_C"/>
</dbReference>
<dbReference type="Gene3D" id="1.20.140.10">
    <property type="entry name" value="Butyryl-CoA Dehydrogenase, subunit A, domain 3"/>
    <property type="match status" value="1"/>
</dbReference>
<evidence type="ECO:0000256" key="4">
    <source>
        <dbReference type="ARBA" id="ARBA00022827"/>
    </source>
</evidence>
<sequence>MAEYDEETRLVLDAFESFIDEEIAPIAADLGDRLTDPRLGREQDGRPDETVVEAVETVRRRAADAGFYAMNLPEPVGGGVSKLTWYAVKKAAAAHDCPLAGRALAGPEGPKPLLLDATDDQHDQYVEPVLAGEQSTAFAQTEPGAGSDSPGMATTAHKEGDEWVIDGHKQWITNAPFADFVQVFARTSPAEEGRYDGITCFIVERDEFELTGVNNAIGLGGWQGELAFDDVRVPETRVLGEVGNAFRSAMAFLSLGRLELGAEAVGTAERLLDSGFSYARDREAFGRPIGDFQQVSAALARGKARTYAADAAGKRCARRLDAGERAVEDTSIFKWFATNALWETADSVLQTHGATGLAEGSEFANALARARVLRVVEGTDEIQLNTIAKENGL</sequence>
<dbReference type="FunFam" id="2.40.110.10:FF:000002">
    <property type="entry name" value="Acyl-CoA dehydrogenase fadE12"/>
    <property type="match status" value="1"/>
</dbReference>
<evidence type="ECO:0000313" key="12">
    <source>
        <dbReference type="EMBL" id="KAB7519893.1"/>
    </source>
</evidence>